<dbReference type="InterPro" id="IPR002213">
    <property type="entry name" value="UDP_glucos_trans"/>
</dbReference>
<dbReference type="InterPro" id="IPR035595">
    <property type="entry name" value="UDP_glycos_trans_CS"/>
</dbReference>
<keyword evidence="3" id="KW-0328">Glycosyltransferase</keyword>
<evidence type="ECO:0000256" key="2">
    <source>
        <dbReference type="ARBA" id="ARBA00022679"/>
    </source>
</evidence>
<dbReference type="CDD" id="cd03784">
    <property type="entry name" value="GT1_Gtf-like"/>
    <property type="match status" value="1"/>
</dbReference>
<dbReference type="FunFam" id="3.40.50.2000:FF:000027">
    <property type="entry name" value="Glycosyltransferase"/>
    <property type="match status" value="1"/>
</dbReference>
<dbReference type="Pfam" id="PF00201">
    <property type="entry name" value="UDPGT"/>
    <property type="match status" value="1"/>
</dbReference>
<name>A0A2I6B3R9_RHORB</name>
<dbReference type="GO" id="GO:0080044">
    <property type="term" value="F:quercetin 7-O-glucosyltransferase activity"/>
    <property type="evidence" value="ECO:0007669"/>
    <property type="project" value="TreeGrafter"/>
</dbReference>
<protein>
    <recommendedName>
        <fullName evidence="4">Glycosyltransferase</fullName>
        <ecNumber evidence="4">2.4.1.-</ecNumber>
    </recommendedName>
</protein>
<evidence type="ECO:0000256" key="4">
    <source>
        <dbReference type="RuleBase" id="RU362057"/>
    </source>
</evidence>
<dbReference type="PANTHER" id="PTHR11926">
    <property type="entry name" value="GLUCOSYL/GLUCURONOSYL TRANSFERASES"/>
    <property type="match status" value="1"/>
</dbReference>
<dbReference type="Gene3D" id="3.40.50.2000">
    <property type="entry name" value="Glycogen Phosphorylase B"/>
    <property type="match status" value="2"/>
</dbReference>
<dbReference type="EC" id="2.4.1.-" evidence="4"/>
<keyword evidence="2 3" id="KW-0808">Transferase</keyword>
<evidence type="ECO:0000256" key="1">
    <source>
        <dbReference type="ARBA" id="ARBA00009995"/>
    </source>
</evidence>
<dbReference type="PROSITE" id="PS00375">
    <property type="entry name" value="UDPGT"/>
    <property type="match status" value="1"/>
</dbReference>
<dbReference type="GO" id="GO:0080043">
    <property type="term" value="F:quercetin 3-O-glucosyltransferase activity"/>
    <property type="evidence" value="ECO:0007669"/>
    <property type="project" value="TreeGrafter"/>
</dbReference>
<dbReference type="EMBL" id="MF674558">
    <property type="protein sequence ID" value="AUI41147.1"/>
    <property type="molecule type" value="mRNA"/>
</dbReference>
<sequence length="498" mass="55738">MSLIEKPLTAIETREKPHAVCIPYPAQGHINPMMQLAKLLHHSGFHITFVHTEYNYDRLVKSQGSACVAGLPDFRFEAIPDGLPSTNGDVTQDIPLLSSSTSKTCLKPFKELLKRLQDKCKELPDDVPPLSCIVSDAAMSFTIDASEEFGVPIALLWTASACGFLGYTHYPYLIDRGVIPLKDESQLTNGYLDMSIDGIPCMEGIRLRDLPSFLRTTDLDDMMFSYILHEIKQVSRGSAIILNTFEALDHDVLDSLSKIYQNVILPVGPLHVSLNKIPKHYPLQSLSSNLWKDDTDCIPWLSSKASKSVIYVNFGSITTVSPKQIVEFAWGLANSKHPFLWIIRPDLVAGEASIIPQDFMDETKGRGLLAGWCDQELVLNHPSIGGFLTHCGWNSIIESISAGVPTVCWPFFAEQQTNCWFACKKWCIGMEMHTDVKRDEVDKLLRELMEGDKGEELKRKATNWKRLAEEAVSSTGLSTLNFRTLVNQVLLSKTKHIR</sequence>
<dbReference type="SMR" id="A0A2I6B3R9"/>
<organism evidence="5">
    <name type="scientific">Rhodiola rosea</name>
    <name type="common">Roseroot</name>
    <name type="synonym">Sedum rhodiola</name>
    <dbReference type="NCBI Taxonomy" id="203015"/>
    <lineage>
        <taxon>Eukaryota</taxon>
        <taxon>Viridiplantae</taxon>
        <taxon>Streptophyta</taxon>
        <taxon>Embryophyta</taxon>
        <taxon>Tracheophyta</taxon>
        <taxon>Spermatophyta</taxon>
        <taxon>Magnoliopsida</taxon>
        <taxon>eudicotyledons</taxon>
        <taxon>Gunneridae</taxon>
        <taxon>Pentapetalae</taxon>
        <taxon>Saxifragales</taxon>
        <taxon>Crassulaceae</taxon>
        <taxon>Rhodiola</taxon>
    </lineage>
</organism>
<dbReference type="FunFam" id="3.40.50.2000:FF:000055">
    <property type="entry name" value="Glycosyltransferase"/>
    <property type="match status" value="1"/>
</dbReference>
<comment type="similarity">
    <text evidence="1 3">Belongs to the UDP-glycosyltransferase family.</text>
</comment>
<proteinExistence type="evidence at transcript level"/>
<reference evidence="5" key="1">
    <citation type="journal article" date="2018" name="Mol. Plant">
        <title>Complete pathway elucidation and heterologous reconstitution of Rhodiola salidroside biosynthesis.</title>
        <authorList>
            <person name="Torrens-Spence M.P."/>
            <person name="Pluskal T."/>
            <person name="Li F.S."/>
            <person name="Carballo V."/>
            <person name="Weng J.K."/>
        </authorList>
    </citation>
    <scope>NUCLEOTIDE SEQUENCE</scope>
</reference>
<accession>A0A2I6B3R9</accession>
<evidence type="ECO:0000313" key="5">
    <source>
        <dbReference type="EMBL" id="AUI41147.1"/>
    </source>
</evidence>
<dbReference type="PANTHER" id="PTHR11926:SF774">
    <property type="entry name" value="UDP-GLYCOSYLTRANSFERASE 85A1-RELATED"/>
    <property type="match status" value="1"/>
</dbReference>
<evidence type="ECO:0000256" key="3">
    <source>
        <dbReference type="RuleBase" id="RU003718"/>
    </source>
</evidence>
<dbReference type="SUPFAM" id="SSF53756">
    <property type="entry name" value="UDP-Glycosyltransferase/glycogen phosphorylase"/>
    <property type="match status" value="1"/>
</dbReference>
<dbReference type="AlphaFoldDB" id="A0A2I6B3R9"/>